<reference evidence="11 12" key="1">
    <citation type="submission" date="2018-12" db="EMBL/GenBank/DDBJ databases">
        <title>Genome Sequence of Candidatus Viridilinea halotolerans isolated from saline sulfide-rich spring.</title>
        <authorList>
            <person name="Grouzdev D.S."/>
            <person name="Burganskaya E.I."/>
            <person name="Krutkina M.S."/>
            <person name="Sukhacheva M.V."/>
            <person name="Gorlenko V.M."/>
        </authorList>
    </citation>
    <scope>NUCLEOTIDE SEQUENCE [LARGE SCALE GENOMIC DNA]</scope>
    <source>
        <strain evidence="11">Chok-6</strain>
    </source>
</reference>
<keyword evidence="7" id="KW-0067">ATP-binding</keyword>
<dbReference type="GO" id="GO:0005524">
    <property type="term" value="F:ATP binding"/>
    <property type="evidence" value="ECO:0007669"/>
    <property type="project" value="UniProtKB-KW"/>
</dbReference>
<dbReference type="Gene3D" id="3.30.450.40">
    <property type="match status" value="1"/>
</dbReference>
<dbReference type="EC" id="2.7.13.3" evidence="2"/>
<evidence type="ECO:0000256" key="5">
    <source>
        <dbReference type="ARBA" id="ARBA00022741"/>
    </source>
</evidence>
<evidence type="ECO:0000256" key="7">
    <source>
        <dbReference type="ARBA" id="ARBA00022840"/>
    </source>
</evidence>
<dbReference type="Proteomes" id="UP000280307">
    <property type="component" value="Unassembled WGS sequence"/>
</dbReference>
<feature type="coiled-coil region" evidence="9">
    <location>
        <begin position="4"/>
        <end position="31"/>
    </location>
</feature>
<keyword evidence="4" id="KW-0808">Transferase</keyword>
<dbReference type="Gene3D" id="3.30.565.10">
    <property type="entry name" value="Histidine kinase-like ATPase, C-terminal domain"/>
    <property type="match status" value="1"/>
</dbReference>
<dbReference type="EMBL" id="RSAS01000219">
    <property type="protein sequence ID" value="RRR75027.1"/>
    <property type="molecule type" value="Genomic_DNA"/>
</dbReference>
<dbReference type="InterPro" id="IPR036097">
    <property type="entry name" value="HisK_dim/P_sf"/>
</dbReference>
<dbReference type="SMART" id="SM00387">
    <property type="entry name" value="HATPase_c"/>
    <property type="match status" value="1"/>
</dbReference>
<keyword evidence="5" id="KW-0547">Nucleotide-binding</keyword>
<dbReference type="SUPFAM" id="SSF47384">
    <property type="entry name" value="Homodimeric domain of signal transducing histidine kinase"/>
    <property type="match status" value="1"/>
</dbReference>
<dbReference type="SUPFAM" id="SSF55781">
    <property type="entry name" value="GAF domain-like"/>
    <property type="match status" value="1"/>
</dbReference>
<keyword evidence="8" id="KW-0902">Two-component regulatory system</keyword>
<evidence type="ECO:0000259" key="10">
    <source>
        <dbReference type="PROSITE" id="PS50109"/>
    </source>
</evidence>
<dbReference type="AlphaFoldDB" id="A0A426U520"/>
<dbReference type="PANTHER" id="PTHR43065:SF46">
    <property type="entry name" value="C4-DICARBOXYLATE TRANSPORT SENSOR PROTEIN DCTB"/>
    <property type="match status" value="1"/>
</dbReference>
<evidence type="ECO:0000313" key="12">
    <source>
        <dbReference type="Proteomes" id="UP000280307"/>
    </source>
</evidence>
<name>A0A426U520_9CHLR</name>
<dbReference type="InterPro" id="IPR005467">
    <property type="entry name" value="His_kinase_dom"/>
</dbReference>
<dbReference type="Pfam" id="PF00512">
    <property type="entry name" value="HisKA"/>
    <property type="match status" value="1"/>
</dbReference>
<sequence length="468" mass="50564">MSELEQLHSHIRDLEERLLVAEAHAAKLVAEAEQQRMRSLELGARLSAILSISAALLISRDVDAIVQLVVQEAMDLFPGTNAVQLFLLDHEGDRLSLRAAAANGECRCGHVLAELAVLSPRAMLLTGPQLETALQCRNAAELGLTCAAQEFCPPSNALLGPLRVESTRMGAIVLYGGPQATLYHPRDLPFVQALADLTAVAIDEVLQRVRATTLQRDLALTQSLHAEAQARLNTAQAQLLQSAKLAAVGELSASVAHEINNPLYAARNSLYLVEQDIAADDPQHAFLAIAQQELGRIARIITRMRDFYRPTKAELAATSVNTLLRETLELVQTHLRHGHIHAIANLDPDVPFTVAHADQLRQVFLNIILNACDAMPHGGDLQVTTQLLQTRPDAPATIGIYIADTGIGVPPEHLPHLFEPFYTSKAQGTGLGLAISAHIVTQHSGRITVESEQGQGATFTILLPVNGD</sequence>
<dbReference type="PROSITE" id="PS50109">
    <property type="entry name" value="HIS_KIN"/>
    <property type="match status" value="1"/>
</dbReference>
<dbReference type="InterPro" id="IPR003594">
    <property type="entry name" value="HATPase_dom"/>
</dbReference>
<evidence type="ECO:0000313" key="11">
    <source>
        <dbReference type="EMBL" id="RRR75027.1"/>
    </source>
</evidence>
<dbReference type="GO" id="GO:0000155">
    <property type="term" value="F:phosphorelay sensor kinase activity"/>
    <property type="evidence" value="ECO:0007669"/>
    <property type="project" value="InterPro"/>
</dbReference>
<dbReference type="SUPFAM" id="SSF55874">
    <property type="entry name" value="ATPase domain of HSP90 chaperone/DNA topoisomerase II/histidine kinase"/>
    <property type="match status" value="1"/>
</dbReference>
<evidence type="ECO:0000256" key="3">
    <source>
        <dbReference type="ARBA" id="ARBA00022553"/>
    </source>
</evidence>
<keyword evidence="3" id="KW-0597">Phosphoprotein</keyword>
<evidence type="ECO:0000256" key="4">
    <source>
        <dbReference type="ARBA" id="ARBA00022679"/>
    </source>
</evidence>
<dbReference type="PANTHER" id="PTHR43065">
    <property type="entry name" value="SENSOR HISTIDINE KINASE"/>
    <property type="match status" value="1"/>
</dbReference>
<dbReference type="InterPro" id="IPR036890">
    <property type="entry name" value="HATPase_C_sf"/>
</dbReference>
<dbReference type="CDD" id="cd00082">
    <property type="entry name" value="HisKA"/>
    <property type="match status" value="1"/>
</dbReference>
<dbReference type="InterPro" id="IPR004358">
    <property type="entry name" value="Sig_transdc_His_kin-like_C"/>
</dbReference>
<accession>A0A426U520</accession>
<evidence type="ECO:0000256" key="8">
    <source>
        <dbReference type="ARBA" id="ARBA00023012"/>
    </source>
</evidence>
<evidence type="ECO:0000256" key="9">
    <source>
        <dbReference type="SAM" id="Coils"/>
    </source>
</evidence>
<dbReference type="InterPro" id="IPR003018">
    <property type="entry name" value="GAF"/>
</dbReference>
<proteinExistence type="predicted"/>
<dbReference type="InterPro" id="IPR003661">
    <property type="entry name" value="HisK_dim/P_dom"/>
</dbReference>
<keyword evidence="9" id="KW-0175">Coiled coil</keyword>
<evidence type="ECO:0000256" key="6">
    <source>
        <dbReference type="ARBA" id="ARBA00022777"/>
    </source>
</evidence>
<dbReference type="SMART" id="SM00388">
    <property type="entry name" value="HisKA"/>
    <property type="match status" value="1"/>
</dbReference>
<evidence type="ECO:0000256" key="2">
    <source>
        <dbReference type="ARBA" id="ARBA00012438"/>
    </source>
</evidence>
<dbReference type="Pfam" id="PF13492">
    <property type="entry name" value="GAF_3"/>
    <property type="match status" value="1"/>
</dbReference>
<dbReference type="PRINTS" id="PR00344">
    <property type="entry name" value="BCTRLSENSOR"/>
</dbReference>
<dbReference type="Pfam" id="PF02518">
    <property type="entry name" value="HATPase_c"/>
    <property type="match status" value="1"/>
</dbReference>
<protein>
    <recommendedName>
        <fullName evidence="2">histidine kinase</fullName>
        <ecNumber evidence="2">2.7.13.3</ecNumber>
    </recommendedName>
</protein>
<comment type="catalytic activity">
    <reaction evidence="1">
        <text>ATP + protein L-histidine = ADP + protein N-phospho-L-histidine.</text>
        <dbReference type="EC" id="2.7.13.3"/>
    </reaction>
</comment>
<keyword evidence="6 11" id="KW-0418">Kinase</keyword>
<comment type="caution">
    <text evidence="11">The sequence shown here is derived from an EMBL/GenBank/DDBJ whole genome shotgun (WGS) entry which is preliminary data.</text>
</comment>
<dbReference type="InterPro" id="IPR029016">
    <property type="entry name" value="GAF-like_dom_sf"/>
</dbReference>
<feature type="domain" description="Histidine kinase" evidence="10">
    <location>
        <begin position="254"/>
        <end position="467"/>
    </location>
</feature>
<evidence type="ECO:0000256" key="1">
    <source>
        <dbReference type="ARBA" id="ARBA00000085"/>
    </source>
</evidence>
<dbReference type="Gene3D" id="1.10.287.130">
    <property type="match status" value="1"/>
</dbReference>
<organism evidence="11 12">
    <name type="scientific">Candidatus Viridilinea halotolerans</name>
    <dbReference type="NCBI Taxonomy" id="2491704"/>
    <lineage>
        <taxon>Bacteria</taxon>
        <taxon>Bacillati</taxon>
        <taxon>Chloroflexota</taxon>
        <taxon>Chloroflexia</taxon>
        <taxon>Chloroflexales</taxon>
        <taxon>Chloroflexineae</taxon>
        <taxon>Oscillochloridaceae</taxon>
        <taxon>Candidatus Viridilinea</taxon>
    </lineage>
</organism>
<gene>
    <name evidence="11" type="ORF">EI684_05675</name>
</gene>